<protein>
    <submittedName>
        <fullName evidence="1">Unannotated protein</fullName>
    </submittedName>
</protein>
<sequence length="116" mass="13613">MVLFRRGLSTGSGQRCTVDFSIWRKRELIEHFDQGGNHMRRQVLRYRSSNLFFVNLTSLTCYEVRNEFRFGRSDLAHHRHGLAHILLLQELSINLTKLNPQATKLDLMIQSPKNDD</sequence>
<gene>
    <name evidence="1" type="ORF">UFOPK1358_01850</name>
</gene>
<dbReference type="EMBL" id="CAEZSF010000251">
    <property type="protein sequence ID" value="CAB4554848.1"/>
    <property type="molecule type" value="Genomic_DNA"/>
</dbReference>
<proteinExistence type="predicted"/>
<evidence type="ECO:0000313" key="1">
    <source>
        <dbReference type="EMBL" id="CAB4554848.1"/>
    </source>
</evidence>
<accession>A0A6J6CYW8</accession>
<reference evidence="1" key="1">
    <citation type="submission" date="2020-05" db="EMBL/GenBank/DDBJ databases">
        <authorList>
            <person name="Chiriac C."/>
            <person name="Salcher M."/>
            <person name="Ghai R."/>
            <person name="Kavagutti S V."/>
        </authorList>
    </citation>
    <scope>NUCLEOTIDE SEQUENCE</scope>
</reference>
<name>A0A6J6CYW8_9ZZZZ</name>
<organism evidence="1">
    <name type="scientific">freshwater metagenome</name>
    <dbReference type="NCBI Taxonomy" id="449393"/>
    <lineage>
        <taxon>unclassified sequences</taxon>
        <taxon>metagenomes</taxon>
        <taxon>ecological metagenomes</taxon>
    </lineage>
</organism>
<dbReference type="AntiFam" id="ANF00178">
    <property type="entry name" value="Shadow ORF (opposite dhbF)"/>
</dbReference>
<dbReference type="AlphaFoldDB" id="A0A6J6CYW8"/>